<feature type="region of interest" description="Disordered" evidence="3">
    <location>
        <begin position="401"/>
        <end position="446"/>
    </location>
</feature>
<dbReference type="SUPFAM" id="SSF50494">
    <property type="entry name" value="Trypsin-like serine proteases"/>
    <property type="match status" value="1"/>
</dbReference>
<dbReference type="GO" id="GO:0006508">
    <property type="term" value="P:proteolysis"/>
    <property type="evidence" value="ECO:0007669"/>
    <property type="project" value="InterPro"/>
</dbReference>
<sequence>MATIFGYGRQEMGVSAPLTDDHIQASGSIILTRVDVPLVDNAWCNAEYELLTNQFEILPQQLCAGYEEGGRSSCHGDSGGPLLAQSPADGEFYQIGLVSWAEGCASPHFPTVFTRVSSYLDFIKDKSTLVKTSLFQGEGAEDNLLFAGMLGNYVFCGIKRSSTLWMDFENLSSTRFVMTVGAFSRLELVGSFAVNEAPFQLPGDGSRHSMPLRYTADEAATDFATIRLNLVTAITPSKESFAIITAMALPPAVFEEAGKEEVWYSSEGRATWRRMVEDNTMGAHGKESHFMSGEVDNSEASCLLKYVKGSGTLTFDWRVSCEEDYDKAAVFVDNIARAAISGNIAKWESLQFEITDRSQSEEEGKGDEVEGEEHTITFCFFKDRSLSAGKDAAEVKNVKFSPASSSVSKRENQDIGTTPTFGKDIEDEGVNSKKLNRTKSSHLRRG</sequence>
<name>A0A4D9D0Q2_9STRA</name>
<protein>
    <recommendedName>
        <fullName evidence="4">Peptidase S1 domain-containing protein</fullName>
    </recommendedName>
</protein>
<accession>A0A4D9D0Q2</accession>
<dbReference type="PANTHER" id="PTHR24252:SF7">
    <property type="entry name" value="HYALIN"/>
    <property type="match status" value="1"/>
</dbReference>
<dbReference type="OrthoDB" id="10066789at2759"/>
<dbReference type="InterPro" id="IPR033116">
    <property type="entry name" value="TRYPSIN_SER"/>
</dbReference>
<dbReference type="InterPro" id="IPR001254">
    <property type="entry name" value="Trypsin_dom"/>
</dbReference>
<dbReference type="PROSITE" id="PS50240">
    <property type="entry name" value="TRYPSIN_DOM"/>
    <property type="match status" value="1"/>
</dbReference>
<keyword evidence="1" id="KW-0843">Virulence</keyword>
<reference evidence="5 6" key="1">
    <citation type="submission" date="2019-01" db="EMBL/GenBank/DDBJ databases">
        <title>Nuclear Genome Assembly of the Microalgal Biofuel strain Nannochloropsis salina CCMP1776.</title>
        <authorList>
            <person name="Hovde B."/>
        </authorList>
    </citation>
    <scope>NUCLEOTIDE SEQUENCE [LARGE SCALE GENOMIC DNA]</scope>
    <source>
        <strain evidence="5 6">CCMP1776</strain>
    </source>
</reference>
<evidence type="ECO:0000256" key="3">
    <source>
        <dbReference type="SAM" id="MobiDB-lite"/>
    </source>
</evidence>
<proteinExistence type="predicted"/>
<keyword evidence="2" id="KW-1015">Disulfide bond</keyword>
<evidence type="ECO:0000313" key="5">
    <source>
        <dbReference type="EMBL" id="TFJ84936.1"/>
    </source>
</evidence>
<dbReference type="PANTHER" id="PTHR24252">
    <property type="entry name" value="ACROSIN-RELATED"/>
    <property type="match status" value="1"/>
</dbReference>
<dbReference type="FunFam" id="2.40.10.10:FF:000002">
    <property type="entry name" value="Transmembrane protease serine"/>
    <property type="match status" value="1"/>
</dbReference>
<feature type="domain" description="Peptidase S1" evidence="4">
    <location>
        <begin position="1"/>
        <end position="128"/>
    </location>
</feature>
<dbReference type="SMART" id="SM00020">
    <property type="entry name" value="Tryp_SPc"/>
    <property type="match status" value="1"/>
</dbReference>
<dbReference type="Pfam" id="PF00089">
    <property type="entry name" value="Trypsin"/>
    <property type="match status" value="1"/>
</dbReference>
<comment type="caution">
    <text evidence="5">The sequence shown here is derived from an EMBL/GenBank/DDBJ whole genome shotgun (WGS) entry which is preliminary data.</text>
</comment>
<feature type="compositionally biased region" description="Basic residues" evidence="3">
    <location>
        <begin position="434"/>
        <end position="446"/>
    </location>
</feature>
<evidence type="ECO:0000259" key="4">
    <source>
        <dbReference type="PROSITE" id="PS50240"/>
    </source>
</evidence>
<dbReference type="GO" id="GO:0004252">
    <property type="term" value="F:serine-type endopeptidase activity"/>
    <property type="evidence" value="ECO:0007669"/>
    <property type="project" value="InterPro"/>
</dbReference>
<dbReference type="InterPro" id="IPR009003">
    <property type="entry name" value="Peptidase_S1_PA"/>
</dbReference>
<dbReference type="Proteomes" id="UP000355283">
    <property type="component" value="Unassembled WGS sequence"/>
</dbReference>
<dbReference type="Gene3D" id="2.40.10.10">
    <property type="entry name" value="Trypsin-like serine proteases"/>
    <property type="match status" value="1"/>
</dbReference>
<organism evidence="5 6">
    <name type="scientific">Nannochloropsis salina CCMP1776</name>
    <dbReference type="NCBI Taxonomy" id="1027361"/>
    <lineage>
        <taxon>Eukaryota</taxon>
        <taxon>Sar</taxon>
        <taxon>Stramenopiles</taxon>
        <taxon>Ochrophyta</taxon>
        <taxon>Eustigmatophyceae</taxon>
        <taxon>Eustigmatales</taxon>
        <taxon>Monodopsidaceae</taxon>
        <taxon>Microchloropsis</taxon>
        <taxon>Microchloropsis salina</taxon>
    </lineage>
</organism>
<evidence type="ECO:0000256" key="2">
    <source>
        <dbReference type="ARBA" id="ARBA00023157"/>
    </source>
</evidence>
<dbReference type="CDD" id="cd00190">
    <property type="entry name" value="Tryp_SPc"/>
    <property type="match status" value="1"/>
</dbReference>
<evidence type="ECO:0000313" key="6">
    <source>
        <dbReference type="Proteomes" id="UP000355283"/>
    </source>
</evidence>
<gene>
    <name evidence="5" type="ORF">NSK_003965</name>
</gene>
<dbReference type="PROSITE" id="PS00135">
    <property type="entry name" value="TRYPSIN_SER"/>
    <property type="match status" value="1"/>
</dbReference>
<evidence type="ECO:0000256" key="1">
    <source>
        <dbReference type="ARBA" id="ARBA00023026"/>
    </source>
</evidence>
<dbReference type="EMBL" id="SDOX01000017">
    <property type="protein sequence ID" value="TFJ84936.1"/>
    <property type="molecule type" value="Genomic_DNA"/>
</dbReference>
<dbReference type="InterPro" id="IPR043504">
    <property type="entry name" value="Peptidase_S1_PA_chymotrypsin"/>
</dbReference>
<keyword evidence="6" id="KW-1185">Reference proteome</keyword>
<dbReference type="AlphaFoldDB" id="A0A4D9D0Q2"/>